<dbReference type="AlphaFoldDB" id="A0A101N7H5"/>
<accession>A0A101N7H5</accession>
<protein>
    <submittedName>
        <fullName evidence="1">Uncharacterized protein</fullName>
    </submittedName>
</protein>
<reference evidence="1 2" key="1">
    <citation type="submission" date="2015-10" db="EMBL/GenBank/DDBJ databases">
        <title>Draft genome sequence of Streptomyces cellostaticus DSM 40189, type strain for the species Streptomyces cellostaticus.</title>
        <authorList>
            <person name="Ruckert C."/>
            <person name="Winkler A."/>
            <person name="Kalinowski J."/>
            <person name="Kampfer P."/>
            <person name="Glaeser S."/>
        </authorList>
    </citation>
    <scope>NUCLEOTIDE SEQUENCE [LARGE SCALE GENOMIC DNA]</scope>
    <source>
        <strain evidence="1 2">DSM 40189</strain>
    </source>
</reference>
<sequence length="177" mass="19410">MVLRSLAGSGTVDIDCAIRLRVEADPGDHAGRSWRLRMLEHRMQGHSAQFGQVTITEEPDPRALPPSTLRLADAKAPRYELRLFCPRLTVEIERLHVGLLDHTGLGLPLELGSVLTAGRPVRLTTTEPLVLEDDNLTSWELHRHTLASRQPVGLALASLPGVTVATIEPFTVLAEHS</sequence>
<dbReference type="Proteomes" id="UP000054241">
    <property type="component" value="Unassembled WGS sequence"/>
</dbReference>
<evidence type="ECO:0000313" key="1">
    <source>
        <dbReference type="EMBL" id="KUM87902.1"/>
    </source>
</evidence>
<dbReference type="EMBL" id="LMWL01000097">
    <property type="protein sequence ID" value="KUM87902.1"/>
    <property type="molecule type" value="Genomic_DNA"/>
</dbReference>
<organism evidence="1 2">
    <name type="scientific">Streptomyces cellostaticus</name>
    <dbReference type="NCBI Taxonomy" id="67285"/>
    <lineage>
        <taxon>Bacteria</taxon>
        <taxon>Bacillati</taxon>
        <taxon>Actinomycetota</taxon>
        <taxon>Actinomycetes</taxon>
        <taxon>Kitasatosporales</taxon>
        <taxon>Streptomycetaceae</taxon>
        <taxon>Streptomyces</taxon>
    </lineage>
</organism>
<gene>
    <name evidence="1" type="ORF">AQI88_40445</name>
</gene>
<name>A0A101N7H5_9ACTN</name>
<comment type="caution">
    <text evidence="1">The sequence shown here is derived from an EMBL/GenBank/DDBJ whole genome shotgun (WGS) entry which is preliminary data.</text>
</comment>
<keyword evidence="2" id="KW-1185">Reference proteome</keyword>
<proteinExistence type="predicted"/>
<evidence type="ECO:0000313" key="2">
    <source>
        <dbReference type="Proteomes" id="UP000054241"/>
    </source>
</evidence>